<name>A0ABX1W426_9SPHI</name>
<feature type="region of interest" description="Disordered" evidence="1">
    <location>
        <begin position="98"/>
        <end position="119"/>
    </location>
</feature>
<dbReference type="RefSeq" id="WP_175269709.1">
    <property type="nucleotide sequence ID" value="NZ_JABFCR010000028.1"/>
</dbReference>
<gene>
    <name evidence="2" type="ORF">HK413_07400</name>
</gene>
<reference evidence="2 3" key="1">
    <citation type="submission" date="2020-05" db="EMBL/GenBank/DDBJ databases">
        <authorList>
            <person name="Khan S.A."/>
            <person name="Jeon C.O."/>
            <person name="Chun B.H."/>
        </authorList>
    </citation>
    <scope>NUCLEOTIDE SEQUENCE [LARGE SCALE GENOMIC DNA]</scope>
    <source>
        <strain evidence="2 3">S1162</strain>
    </source>
</reference>
<protein>
    <recommendedName>
        <fullName evidence="4">TonB-dependent receptor plug domain-containing protein</fullName>
    </recommendedName>
</protein>
<proteinExistence type="predicted"/>
<accession>A0ABX1W426</accession>
<comment type="caution">
    <text evidence="2">The sequence shown here is derived from an EMBL/GenBank/DDBJ whole genome shotgun (WGS) entry which is preliminary data.</text>
</comment>
<dbReference type="Proteomes" id="UP000566071">
    <property type="component" value="Unassembled WGS sequence"/>
</dbReference>
<evidence type="ECO:0000313" key="2">
    <source>
        <dbReference type="EMBL" id="NNU34024.1"/>
    </source>
</evidence>
<evidence type="ECO:0000313" key="3">
    <source>
        <dbReference type="Proteomes" id="UP000566071"/>
    </source>
</evidence>
<sequence length="119" mass="13274">MNNKFLNEVVVKGERTPVVQKKDTLEFNTEAFKTRPNAVVEDLLRLLPGVQVNVDGSILVNGKAVNKMLIDGKRFFGSDPTVATKNLDADMVASVQVYDDREEDPDHKLTDRKLVKSST</sequence>
<dbReference type="InterPro" id="IPR037066">
    <property type="entry name" value="Plug_dom_sf"/>
</dbReference>
<dbReference type="SUPFAM" id="SSF56935">
    <property type="entry name" value="Porins"/>
    <property type="match status" value="1"/>
</dbReference>
<evidence type="ECO:0000256" key="1">
    <source>
        <dbReference type="SAM" id="MobiDB-lite"/>
    </source>
</evidence>
<dbReference type="EMBL" id="JABFCR010000028">
    <property type="protein sequence ID" value="NNU34024.1"/>
    <property type="molecule type" value="Genomic_DNA"/>
</dbReference>
<evidence type="ECO:0008006" key="4">
    <source>
        <dbReference type="Google" id="ProtNLM"/>
    </source>
</evidence>
<keyword evidence="3" id="KW-1185">Reference proteome</keyword>
<organism evidence="2 3">
    <name type="scientific">Mucilaginibacter humi</name>
    <dbReference type="NCBI Taxonomy" id="2732510"/>
    <lineage>
        <taxon>Bacteria</taxon>
        <taxon>Pseudomonadati</taxon>
        <taxon>Bacteroidota</taxon>
        <taxon>Sphingobacteriia</taxon>
        <taxon>Sphingobacteriales</taxon>
        <taxon>Sphingobacteriaceae</taxon>
        <taxon>Mucilaginibacter</taxon>
    </lineage>
</organism>
<dbReference type="Gene3D" id="2.170.130.10">
    <property type="entry name" value="TonB-dependent receptor, plug domain"/>
    <property type="match status" value="1"/>
</dbReference>
<feature type="compositionally biased region" description="Basic and acidic residues" evidence="1">
    <location>
        <begin position="104"/>
        <end position="119"/>
    </location>
</feature>